<accession>A0A1W6MYF6</accession>
<protein>
    <recommendedName>
        <fullName evidence="1">DUF559 domain-containing protein</fullName>
    </recommendedName>
</protein>
<proteinExistence type="predicted"/>
<dbReference type="PANTHER" id="PTHR38590">
    <property type="entry name" value="BLL0828 PROTEIN"/>
    <property type="match status" value="1"/>
</dbReference>
<dbReference type="SUPFAM" id="SSF52980">
    <property type="entry name" value="Restriction endonuclease-like"/>
    <property type="match status" value="1"/>
</dbReference>
<sequence>MPARVEKSKTAFARSLRRRMTTAEEMLWRALRGKKFANLKFRRQVPIGRFVVDFLCVERRFVVELDGAPHEALEQQDHDALRDAYLRERGYRILRLKNDVVIGGGDIALDMIREAIMQGE</sequence>
<dbReference type="STRING" id="655015.B1812_17550"/>
<dbReference type="InterPro" id="IPR011335">
    <property type="entry name" value="Restrct_endonuc-II-like"/>
</dbReference>
<dbReference type="EMBL" id="CP019948">
    <property type="protein sequence ID" value="ARN82593.1"/>
    <property type="molecule type" value="Genomic_DNA"/>
</dbReference>
<dbReference type="KEGG" id="mbry:B1812_17550"/>
<dbReference type="InterPro" id="IPR007569">
    <property type="entry name" value="DUF559"/>
</dbReference>
<dbReference type="AlphaFoldDB" id="A0A1W6MYF6"/>
<keyword evidence="3" id="KW-1185">Reference proteome</keyword>
<reference evidence="2 3" key="1">
    <citation type="submission" date="2017-02" db="EMBL/GenBank/DDBJ databases">
        <authorList>
            <person name="Peterson S.W."/>
        </authorList>
    </citation>
    <scope>NUCLEOTIDE SEQUENCE [LARGE SCALE GENOMIC DNA]</scope>
    <source>
        <strain evidence="2 3">S285</strain>
    </source>
</reference>
<dbReference type="InterPro" id="IPR047216">
    <property type="entry name" value="Endonuclease_DUF559_bact"/>
</dbReference>
<feature type="domain" description="DUF559" evidence="1">
    <location>
        <begin position="8"/>
        <end position="115"/>
    </location>
</feature>
<dbReference type="Pfam" id="PF04480">
    <property type="entry name" value="DUF559"/>
    <property type="match status" value="1"/>
</dbReference>
<dbReference type="RefSeq" id="WP_085772724.1">
    <property type="nucleotide sequence ID" value="NZ_AP027149.1"/>
</dbReference>
<evidence type="ECO:0000313" key="3">
    <source>
        <dbReference type="Proteomes" id="UP000193978"/>
    </source>
</evidence>
<gene>
    <name evidence="2" type="ORF">B1812_17550</name>
</gene>
<dbReference type="OrthoDB" id="9798754at2"/>
<dbReference type="CDD" id="cd01038">
    <property type="entry name" value="Endonuclease_DUF559"/>
    <property type="match status" value="1"/>
</dbReference>
<dbReference type="PANTHER" id="PTHR38590:SF1">
    <property type="entry name" value="BLL0828 PROTEIN"/>
    <property type="match status" value="1"/>
</dbReference>
<evidence type="ECO:0000259" key="1">
    <source>
        <dbReference type="Pfam" id="PF04480"/>
    </source>
</evidence>
<dbReference type="Gene3D" id="3.40.960.10">
    <property type="entry name" value="VSR Endonuclease"/>
    <property type="match status" value="1"/>
</dbReference>
<evidence type="ECO:0000313" key="2">
    <source>
        <dbReference type="EMBL" id="ARN82593.1"/>
    </source>
</evidence>
<name>A0A1W6MYF6_9HYPH</name>
<dbReference type="Proteomes" id="UP000193978">
    <property type="component" value="Chromosome"/>
</dbReference>
<organism evidence="2 3">
    <name type="scientific">Methylocystis bryophila</name>
    <dbReference type="NCBI Taxonomy" id="655015"/>
    <lineage>
        <taxon>Bacteria</taxon>
        <taxon>Pseudomonadati</taxon>
        <taxon>Pseudomonadota</taxon>
        <taxon>Alphaproteobacteria</taxon>
        <taxon>Hyphomicrobiales</taxon>
        <taxon>Methylocystaceae</taxon>
        <taxon>Methylocystis</taxon>
    </lineage>
</organism>